<dbReference type="InterPro" id="IPR029044">
    <property type="entry name" value="Nucleotide-diphossugar_trans"/>
</dbReference>
<proteinExistence type="predicted"/>
<dbReference type="InterPro" id="IPR001173">
    <property type="entry name" value="Glyco_trans_2-like"/>
</dbReference>
<dbReference type="PANTHER" id="PTHR43685">
    <property type="entry name" value="GLYCOSYLTRANSFERASE"/>
    <property type="match status" value="1"/>
</dbReference>
<dbReference type="InterPro" id="IPR050834">
    <property type="entry name" value="Glycosyltransf_2"/>
</dbReference>
<keyword evidence="2" id="KW-0808">Transferase</keyword>
<sequence length="336" mass="38449">MSIDVVIPCYNYARFLHNCAASVLKQNVTSLRILIIDDASTDHSATIARSLQSDPRVHFIHHERNMGHIYTYNEGLEWVEAEYMLLLSADDALPDGALERAIRALSSNKNVGFVHGNHIKQITDSVGHECLNYDEAGSCTSGELTILRGYDFINLCCNTPRNPVKTATAVVRTRAQKSVGGYRHELPHSGDYEMWLRLAAISDVGFIEHIQGITRIHSSNMHHSYFGENIIHDYQQRYDALASFFNKLNDNFQNRAFLQDLAYRKLSEEVYWYACVAFEEGASERMKSAANLARTFNPSIVHTPAWLKLQVKRCIGPRKWHELIRWRNHFSKRPPN</sequence>
<dbReference type="SUPFAM" id="SSF53448">
    <property type="entry name" value="Nucleotide-diphospho-sugar transferases"/>
    <property type="match status" value="1"/>
</dbReference>
<organism evidence="2">
    <name type="scientific">metagenome</name>
    <dbReference type="NCBI Taxonomy" id="256318"/>
    <lineage>
        <taxon>unclassified sequences</taxon>
        <taxon>metagenomes</taxon>
    </lineage>
</organism>
<reference evidence="2" key="1">
    <citation type="submission" date="2018-07" db="EMBL/GenBank/DDBJ databases">
        <authorList>
            <person name="Quirk P.G."/>
            <person name="Krulwich T.A."/>
        </authorList>
    </citation>
    <scope>NUCLEOTIDE SEQUENCE</scope>
</reference>
<accession>A0A380TEK8</accession>
<gene>
    <name evidence="2" type="ORF">DF3PB_2390001</name>
</gene>
<dbReference type="GO" id="GO:0016740">
    <property type="term" value="F:transferase activity"/>
    <property type="evidence" value="ECO:0007669"/>
    <property type="project" value="UniProtKB-KW"/>
</dbReference>
<feature type="domain" description="Glycosyltransferase 2-like" evidence="1">
    <location>
        <begin position="5"/>
        <end position="116"/>
    </location>
</feature>
<dbReference type="AlphaFoldDB" id="A0A380TEK8"/>
<dbReference type="Gene3D" id="3.90.550.10">
    <property type="entry name" value="Spore Coat Polysaccharide Biosynthesis Protein SpsA, Chain A"/>
    <property type="match status" value="1"/>
</dbReference>
<evidence type="ECO:0000313" key="2">
    <source>
        <dbReference type="EMBL" id="SUS06074.1"/>
    </source>
</evidence>
<dbReference type="CDD" id="cd00761">
    <property type="entry name" value="Glyco_tranf_GTA_type"/>
    <property type="match status" value="1"/>
</dbReference>
<dbReference type="Pfam" id="PF00535">
    <property type="entry name" value="Glycos_transf_2"/>
    <property type="match status" value="1"/>
</dbReference>
<evidence type="ECO:0000259" key="1">
    <source>
        <dbReference type="Pfam" id="PF00535"/>
    </source>
</evidence>
<dbReference type="PANTHER" id="PTHR43685:SF11">
    <property type="entry name" value="GLYCOSYLTRANSFERASE TAGX-RELATED"/>
    <property type="match status" value="1"/>
</dbReference>
<protein>
    <submittedName>
        <fullName evidence="2">Glycosyl transferase</fullName>
    </submittedName>
</protein>
<dbReference type="EMBL" id="UIDG01000156">
    <property type="protein sequence ID" value="SUS06074.1"/>
    <property type="molecule type" value="Genomic_DNA"/>
</dbReference>
<name>A0A380TEK8_9ZZZZ</name>